<gene>
    <name evidence="1" type="ORF">A3Q56_04934</name>
</gene>
<accession>A0A177AZC6</accession>
<dbReference type="AlphaFoldDB" id="A0A177AZC6"/>
<comment type="caution">
    <text evidence="1">The sequence shown here is derived from an EMBL/GenBank/DDBJ whole genome shotgun (WGS) entry which is preliminary data.</text>
</comment>
<name>A0A177AZC6_9BILA</name>
<evidence type="ECO:0000313" key="2">
    <source>
        <dbReference type="Proteomes" id="UP000078046"/>
    </source>
</evidence>
<dbReference type="InterPro" id="IPR015943">
    <property type="entry name" value="WD40/YVTN_repeat-like_dom_sf"/>
</dbReference>
<protein>
    <submittedName>
        <fullName evidence="1">Uncharacterized protein</fullName>
    </submittedName>
</protein>
<evidence type="ECO:0000313" key="1">
    <source>
        <dbReference type="EMBL" id="OAF67336.1"/>
    </source>
</evidence>
<dbReference type="GO" id="GO:1904263">
    <property type="term" value="P:positive regulation of TORC1 signaling"/>
    <property type="evidence" value="ECO:0007669"/>
    <property type="project" value="TreeGrafter"/>
</dbReference>
<dbReference type="GO" id="GO:0035591">
    <property type="term" value="F:signaling adaptor activity"/>
    <property type="evidence" value="ECO:0007669"/>
    <property type="project" value="TreeGrafter"/>
</dbReference>
<reference evidence="1 2" key="1">
    <citation type="submission" date="2016-04" db="EMBL/GenBank/DDBJ databases">
        <title>The genome of Intoshia linei affirms orthonectids as highly simplified spiralians.</title>
        <authorList>
            <person name="Mikhailov K.V."/>
            <person name="Slusarev G.S."/>
            <person name="Nikitin M.A."/>
            <person name="Logacheva M.D."/>
            <person name="Penin A."/>
            <person name="Aleoshin V."/>
            <person name="Panchin Y.V."/>
        </authorList>
    </citation>
    <scope>NUCLEOTIDE SEQUENCE [LARGE SCALE GENOMIC DNA]</scope>
    <source>
        <strain evidence="1">Intl2013</strain>
        <tissue evidence="1">Whole animal</tissue>
    </source>
</reference>
<dbReference type="GO" id="GO:0034198">
    <property type="term" value="P:cellular response to amino acid starvation"/>
    <property type="evidence" value="ECO:0007669"/>
    <property type="project" value="TreeGrafter"/>
</dbReference>
<dbReference type="Proteomes" id="UP000078046">
    <property type="component" value="Unassembled WGS sequence"/>
</dbReference>
<dbReference type="Gene3D" id="2.130.10.10">
    <property type="entry name" value="YVTN repeat-like/Quinoprotein amine dehydrogenase"/>
    <property type="match status" value="1"/>
</dbReference>
<dbReference type="PANTHER" id="PTHR46170">
    <property type="entry name" value="GATOR COMPLEX PROTEIN WDR59"/>
    <property type="match status" value="1"/>
</dbReference>
<keyword evidence="2" id="KW-1185">Reference proteome</keyword>
<dbReference type="GO" id="GO:0035859">
    <property type="term" value="C:Seh1-associated complex"/>
    <property type="evidence" value="ECO:0007669"/>
    <property type="project" value="TreeGrafter"/>
</dbReference>
<proteinExistence type="predicted"/>
<sequence length="582" mass="68341">MPKKPVNYIVAHLKEINTLDWSNVEADNLMSASCEKSIKFWSINQDVQNPMYTYEANFRTVRAKYTPMKSKVMAICSDFNDSLYKVKLFDIENYSKKFHSFDDNRSAIDFFCCKKGEDEISCLILSKDKILRLYNMKECLFKDESIDVHDQIKSKKHSSLVKCDSITESKFQSIDTGSVSNGTTKSPISHEKNSLSDEYDYDEELFENSKHIYSSVKLPTNTSDILLNSPKLSMAIFTLKGSLVIMNGNVQNRKFNKGLEKNLKKTSNYSINFSFEKKPIPDFDADATDSSSSACKEYKKDFKGFDRKPINYQNSNNKIVKDLLCSKKRKKYRSKSKYFIYVYDYSKLFLYKHELTENYVYEVHDLGSACQKNKIITQGLYESNMWDDFSILFKSHSYKTISDCKTQWMTQPLLIYEFIYYLEYFVSKNKIETFVAMSPIFFLIKNALYNISNHKDIFPKPYIFMNMYIEKTFIKRILSWELNAKVEFYVYLYSDILRSSGFINQATSLLHFINNYPKSCALVKKQNFTKNLMCIICETNIKELYTYCNKCRTVCHTWHLVENIDNIVCLYCHCLNLYKLNN</sequence>
<dbReference type="SUPFAM" id="SSF50978">
    <property type="entry name" value="WD40 repeat-like"/>
    <property type="match status" value="1"/>
</dbReference>
<organism evidence="1 2">
    <name type="scientific">Intoshia linei</name>
    <dbReference type="NCBI Taxonomy" id="1819745"/>
    <lineage>
        <taxon>Eukaryota</taxon>
        <taxon>Metazoa</taxon>
        <taxon>Spiralia</taxon>
        <taxon>Lophotrochozoa</taxon>
        <taxon>Mesozoa</taxon>
        <taxon>Orthonectida</taxon>
        <taxon>Rhopaluridae</taxon>
        <taxon>Intoshia</taxon>
    </lineage>
</organism>
<dbReference type="OrthoDB" id="311712at2759"/>
<dbReference type="InterPro" id="IPR036322">
    <property type="entry name" value="WD40_repeat_dom_sf"/>
</dbReference>
<dbReference type="InterPro" id="IPR049567">
    <property type="entry name" value="WDR59-like"/>
</dbReference>
<dbReference type="EMBL" id="LWCA01000688">
    <property type="protein sequence ID" value="OAF67336.1"/>
    <property type="molecule type" value="Genomic_DNA"/>
</dbReference>
<dbReference type="GO" id="GO:0005774">
    <property type="term" value="C:vacuolar membrane"/>
    <property type="evidence" value="ECO:0007669"/>
    <property type="project" value="TreeGrafter"/>
</dbReference>
<dbReference type="PANTHER" id="PTHR46170:SF1">
    <property type="entry name" value="GATOR COMPLEX PROTEIN WDR59"/>
    <property type="match status" value="1"/>
</dbReference>